<dbReference type="NCBIfam" id="TIGR00581">
    <property type="entry name" value="moaC"/>
    <property type="match status" value="1"/>
</dbReference>
<dbReference type="InterPro" id="IPR012247">
    <property type="entry name" value="MoaC_MogA"/>
</dbReference>
<dbReference type="CDD" id="cd00886">
    <property type="entry name" value="MogA_MoaB"/>
    <property type="match status" value="1"/>
</dbReference>
<evidence type="ECO:0000256" key="3">
    <source>
        <dbReference type="ARBA" id="ARBA00055087"/>
    </source>
</evidence>
<dbReference type="InterPro" id="IPR002820">
    <property type="entry name" value="Mopterin_CF_biosynth-C_dom"/>
</dbReference>
<dbReference type="PANTHER" id="PTHR43764:SF1">
    <property type="entry name" value="MOLYBDOPTERIN MOLYBDOTRANSFERASE"/>
    <property type="match status" value="1"/>
</dbReference>
<proteinExistence type="predicted"/>
<dbReference type="PIRSF" id="PIRSF036594">
    <property type="entry name" value="MoaC_MogA"/>
    <property type="match status" value="1"/>
</dbReference>
<evidence type="ECO:0000313" key="5">
    <source>
        <dbReference type="EMBL" id="MCF7569097.1"/>
    </source>
</evidence>
<gene>
    <name evidence="5" type="primary">moaCB</name>
    <name evidence="5" type="ORF">L3X37_12075</name>
</gene>
<dbReference type="GO" id="GO:0061799">
    <property type="term" value="F:cyclic pyranopterin monophosphate synthase activity"/>
    <property type="evidence" value="ECO:0007669"/>
    <property type="project" value="UniProtKB-EC"/>
</dbReference>
<dbReference type="RefSeq" id="WP_237240432.1">
    <property type="nucleotide sequence ID" value="NZ_JAKKDU010000014.1"/>
</dbReference>
<keyword evidence="2" id="KW-0501">Molybdenum cofactor biosynthesis</keyword>
<dbReference type="InterPro" id="IPR023045">
    <property type="entry name" value="MoaC"/>
</dbReference>
<dbReference type="SUPFAM" id="SSF55040">
    <property type="entry name" value="Molybdenum cofactor biosynthesis protein C, MoaC"/>
    <property type="match status" value="1"/>
</dbReference>
<comment type="function">
    <text evidence="3">Catalyzes the conversion of (8S)-3',8-cyclo-7,8-dihydroguanosine 5'-triphosphate to cyclic pyranopterin monophosphate (cPMP).</text>
</comment>
<protein>
    <submittedName>
        <fullName evidence="5">Bifunctional molybdenum cofactor biosynthesis protein MoaC/MoaB</fullName>
        <ecNumber evidence="5">4.6.1.17</ecNumber>
    </submittedName>
</protein>
<dbReference type="InterPro" id="IPR051920">
    <property type="entry name" value="MPT_Adenylyltrnsfr/MoaC-Rel"/>
</dbReference>
<comment type="pathway">
    <text evidence="1">Cofactor biosynthesis; molybdopterin biosynthesis.</text>
</comment>
<evidence type="ECO:0000256" key="1">
    <source>
        <dbReference type="ARBA" id="ARBA00005046"/>
    </source>
</evidence>
<evidence type="ECO:0000256" key="2">
    <source>
        <dbReference type="ARBA" id="ARBA00023150"/>
    </source>
</evidence>
<dbReference type="Gene3D" id="3.30.70.640">
    <property type="entry name" value="Molybdopterin cofactor biosynthesis C (MoaC) domain"/>
    <property type="match status" value="1"/>
</dbReference>
<dbReference type="InterPro" id="IPR001453">
    <property type="entry name" value="MoaB/Mog_dom"/>
</dbReference>
<dbReference type="AlphaFoldDB" id="A0AAE3EQF1"/>
<feature type="domain" description="MoaB/Mog" evidence="4">
    <location>
        <begin position="150"/>
        <end position="293"/>
    </location>
</feature>
<dbReference type="GO" id="GO:0006777">
    <property type="term" value="P:Mo-molybdopterin cofactor biosynthetic process"/>
    <property type="evidence" value="ECO:0007669"/>
    <property type="project" value="UniProtKB-KW"/>
</dbReference>
<dbReference type="NCBIfam" id="TIGR00177">
    <property type="entry name" value="molyb_syn"/>
    <property type="match status" value="1"/>
</dbReference>
<dbReference type="InterPro" id="IPR036522">
    <property type="entry name" value="MoaC_sf"/>
</dbReference>
<dbReference type="PANTHER" id="PTHR43764">
    <property type="entry name" value="MOLYBDENUM COFACTOR BIOSYNTHESIS"/>
    <property type="match status" value="1"/>
</dbReference>
<keyword evidence="5" id="KW-0456">Lyase</keyword>
<dbReference type="EC" id="4.6.1.17" evidence="5"/>
<keyword evidence="6" id="KW-1185">Reference proteome</keyword>
<comment type="caution">
    <text evidence="5">The sequence shown here is derived from an EMBL/GenBank/DDBJ whole genome shotgun (WGS) entry which is preliminary data.</text>
</comment>
<dbReference type="Pfam" id="PF00994">
    <property type="entry name" value="MoCF_biosynth"/>
    <property type="match status" value="1"/>
</dbReference>
<evidence type="ECO:0000259" key="4">
    <source>
        <dbReference type="SMART" id="SM00852"/>
    </source>
</evidence>
<organism evidence="5 6">
    <name type="scientific">Wocania arenilitoris</name>
    <dbReference type="NCBI Taxonomy" id="2044858"/>
    <lineage>
        <taxon>Bacteria</taxon>
        <taxon>Pseudomonadati</taxon>
        <taxon>Bacteroidota</taxon>
        <taxon>Flavobacteriia</taxon>
        <taxon>Flavobacteriales</taxon>
        <taxon>Flavobacteriaceae</taxon>
        <taxon>Wocania</taxon>
    </lineage>
</organism>
<reference evidence="5" key="1">
    <citation type="submission" date="2022-01" db="EMBL/GenBank/DDBJ databases">
        <title>Draft genome sequence of Sabulilitoribacter arenilitoris KCTC 52401.</title>
        <authorList>
            <person name="Oh J.-S."/>
        </authorList>
    </citation>
    <scope>NUCLEOTIDE SEQUENCE</scope>
    <source>
        <strain evidence="5">HMF6543</strain>
    </source>
</reference>
<dbReference type="Pfam" id="PF01967">
    <property type="entry name" value="MoaC"/>
    <property type="match status" value="1"/>
</dbReference>
<accession>A0AAE3EQF1</accession>
<dbReference type="Gene3D" id="3.40.980.10">
    <property type="entry name" value="MoaB/Mog-like domain"/>
    <property type="match status" value="1"/>
</dbReference>
<dbReference type="InterPro" id="IPR036425">
    <property type="entry name" value="MoaB/Mog-like_dom_sf"/>
</dbReference>
<sequence length="303" mass="32964">MVDITHKNTTLRTAVAQAIVKVSKPETITAIENNTVPKGNVFAMSKAAGLLGVKRTPDILPDCHPLPIEYAGVEYKINGLEITVLFTVKTIYKTGVEVEAMHGASVVALNMYDMLKPIDKGIEIHTIKLLNKKGGKSDYKDAFRKDLTAAVVVCSDTISAGHKKDKAGKAIIEKLKSCDVSIKEYVIIPDEVKDIQEKIKTYQEQAIDMVIYTGGTGLSGRDVTPEAIIPLLHRRIPGIEEAIRNYGQKRMPFAMLSRSVAGTIGDTLVLALPGSTNGAKESMDAIFPAVLHSFRILKGARHD</sequence>
<name>A0AAE3EQF1_9FLAO</name>
<evidence type="ECO:0000313" key="6">
    <source>
        <dbReference type="Proteomes" id="UP001199795"/>
    </source>
</evidence>
<dbReference type="EMBL" id="JAKKDU010000014">
    <property type="protein sequence ID" value="MCF7569097.1"/>
    <property type="molecule type" value="Genomic_DNA"/>
</dbReference>
<dbReference type="NCBIfam" id="NF002947">
    <property type="entry name" value="PRK03604.1"/>
    <property type="match status" value="1"/>
</dbReference>
<dbReference type="Proteomes" id="UP001199795">
    <property type="component" value="Unassembled WGS sequence"/>
</dbReference>
<dbReference type="SMART" id="SM00852">
    <property type="entry name" value="MoCF_biosynth"/>
    <property type="match status" value="1"/>
</dbReference>
<dbReference type="SUPFAM" id="SSF53218">
    <property type="entry name" value="Molybdenum cofactor biosynthesis proteins"/>
    <property type="match status" value="1"/>
</dbReference>